<dbReference type="EMBL" id="MHLB01000033">
    <property type="protein sequence ID" value="OGZ01708.1"/>
    <property type="molecule type" value="Genomic_DNA"/>
</dbReference>
<proteinExistence type="predicted"/>
<reference evidence="2 3" key="1">
    <citation type="journal article" date="2016" name="Nat. Commun.">
        <title>Thousands of microbial genomes shed light on interconnected biogeochemical processes in an aquifer system.</title>
        <authorList>
            <person name="Anantharaman K."/>
            <person name="Brown C.T."/>
            <person name="Hug L.A."/>
            <person name="Sharon I."/>
            <person name="Castelle C.J."/>
            <person name="Probst A.J."/>
            <person name="Thomas B.C."/>
            <person name="Singh A."/>
            <person name="Wilkins M.J."/>
            <person name="Karaoz U."/>
            <person name="Brodie E.L."/>
            <person name="Williams K.H."/>
            <person name="Hubbard S.S."/>
            <person name="Banfield J.F."/>
        </authorList>
    </citation>
    <scope>NUCLEOTIDE SEQUENCE [LARGE SCALE GENOMIC DNA]</scope>
</reference>
<evidence type="ECO:0000256" key="1">
    <source>
        <dbReference type="SAM" id="Coils"/>
    </source>
</evidence>
<feature type="coiled-coil region" evidence="1">
    <location>
        <begin position="35"/>
        <end position="94"/>
    </location>
</feature>
<dbReference type="Gene3D" id="1.20.1270.70">
    <property type="entry name" value="Designed single chain three-helix bundle"/>
    <property type="match status" value="1"/>
</dbReference>
<evidence type="ECO:0000313" key="3">
    <source>
        <dbReference type="Proteomes" id="UP000178348"/>
    </source>
</evidence>
<organism evidence="2 3">
    <name type="scientific">Candidatus Liptonbacteria bacterium RIFCSPLOWO2_01_FULL_53_13</name>
    <dbReference type="NCBI Taxonomy" id="1798651"/>
    <lineage>
        <taxon>Bacteria</taxon>
        <taxon>Candidatus Liptoniibacteriota</taxon>
    </lineage>
</organism>
<gene>
    <name evidence="2" type="ORF">A2946_01435</name>
</gene>
<evidence type="ECO:0000313" key="2">
    <source>
        <dbReference type="EMBL" id="OGZ01708.1"/>
    </source>
</evidence>
<protein>
    <submittedName>
        <fullName evidence="2">Uncharacterized protein</fullName>
    </submittedName>
</protein>
<keyword evidence="1" id="KW-0175">Coiled coil</keyword>
<sequence>MRRKIQIKKKKETTLGALAQMIARGFAETATKEDIRGLESRIDGVDNRIDGLDNRVHALEQTVAEVLKLMREDRKERMAEIIDLQVRVAQLEKKIGVR</sequence>
<comment type="caution">
    <text evidence="2">The sequence shown here is derived from an EMBL/GenBank/DDBJ whole genome shotgun (WGS) entry which is preliminary data.</text>
</comment>
<name>A0A1G2CMN3_9BACT</name>
<dbReference type="AlphaFoldDB" id="A0A1G2CMN3"/>
<dbReference type="Proteomes" id="UP000178348">
    <property type="component" value="Unassembled WGS sequence"/>
</dbReference>
<accession>A0A1G2CMN3</accession>